<accession>A0A098M2D8</accession>
<gene>
    <name evidence="5" type="ORF">PWYN_17115</name>
</gene>
<feature type="region of interest" description="Disordered" evidence="2">
    <location>
        <begin position="52"/>
        <end position="135"/>
    </location>
</feature>
<evidence type="ECO:0000256" key="2">
    <source>
        <dbReference type="SAM" id="MobiDB-lite"/>
    </source>
</evidence>
<keyword evidence="6" id="KW-1185">Reference proteome</keyword>
<evidence type="ECO:0000259" key="4">
    <source>
        <dbReference type="SMART" id="SM00854"/>
    </source>
</evidence>
<dbReference type="PANTHER" id="PTHR33393:SF13">
    <property type="entry name" value="PGA BIOSYNTHESIS PROTEIN CAPA"/>
    <property type="match status" value="1"/>
</dbReference>
<feature type="compositionally biased region" description="Polar residues" evidence="2">
    <location>
        <begin position="126"/>
        <end position="135"/>
    </location>
</feature>
<dbReference type="Proteomes" id="UP000029734">
    <property type="component" value="Unassembled WGS sequence"/>
</dbReference>
<name>A0A098M2D8_9BACL</name>
<dbReference type="AlphaFoldDB" id="A0A098M2D8"/>
<dbReference type="OrthoDB" id="9810906at2"/>
<comment type="similarity">
    <text evidence="1">Belongs to the CapA family.</text>
</comment>
<dbReference type="EMBL" id="JQCR01000003">
    <property type="protein sequence ID" value="KGE16454.1"/>
    <property type="molecule type" value="Genomic_DNA"/>
</dbReference>
<dbReference type="InterPro" id="IPR029052">
    <property type="entry name" value="Metallo-depent_PP-like"/>
</dbReference>
<dbReference type="SMART" id="SM00854">
    <property type="entry name" value="PGA_cap"/>
    <property type="match status" value="1"/>
</dbReference>
<dbReference type="RefSeq" id="WP_036654304.1">
    <property type="nucleotide sequence ID" value="NZ_JQCR01000003.1"/>
</dbReference>
<dbReference type="Pfam" id="PF09587">
    <property type="entry name" value="PGA_cap"/>
    <property type="match status" value="1"/>
</dbReference>
<evidence type="ECO:0000256" key="1">
    <source>
        <dbReference type="ARBA" id="ARBA00005662"/>
    </source>
</evidence>
<proteinExistence type="inferred from homology"/>
<feature type="compositionally biased region" description="Low complexity" evidence="2">
    <location>
        <begin position="72"/>
        <end position="88"/>
    </location>
</feature>
<dbReference type="PANTHER" id="PTHR33393">
    <property type="entry name" value="POLYGLUTAMINE SYNTHESIS ACCESSORY PROTEIN RV0574C-RELATED"/>
    <property type="match status" value="1"/>
</dbReference>
<dbReference type="STRING" id="268407.PWYN_17115"/>
<dbReference type="Gene3D" id="3.60.21.10">
    <property type="match status" value="1"/>
</dbReference>
<evidence type="ECO:0000313" key="6">
    <source>
        <dbReference type="Proteomes" id="UP000029734"/>
    </source>
</evidence>
<dbReference type="eggNOG" id="COG2843">
    <property type="taxonomic scope" value="Bacteria"/>
</dbReference>
<feature type="domain" description="Capsule synthesis protein CapA" evidence="4">
    <location>
        <begin position="137"/>
        <end position="377"/>
    </location>
</feature>
<feature type="compositionally biased region" description="Low complexity" evidence="2">
    <location>
        <begin position="52"/>
        <end position="64"/>
    </location>
</feature>
<evidence type="ECO:0000313" key="5">
    <source>
        <dbReference type="EMBL" id="KGE16454.1"/>
    </source>
</evidence>
<reference evidence="5 6" key="1">
    <citation type="submission" date="2014-08" db="EMBL/GenBank/DDBJ databases">
        <authorList>
            <person name="den Bakker H.C."/>
        </authorList>
    </citation>
    <scope>NUCLEOTIDE SEQUENCE [LARGE SCALE GENOMIC DNA]</scope>
    <source>
        <strain evidence="5 6">DSM 18334</strain>
    </source>
</reference>
<comment type="caution">
    <text evidence="5">The sequence shown here is derived from an EMBL/GenBank/DDBJ whole genome shotgun (WGS) entry which is preliminary data.</text>
</comment>
<dbReference type="SUPFAM" id="SSF56300">
    <property type="entry name" value="Metallo-dependent phosphatases"/>
    <property type="match status" value="1"/>
</dbReference>
<keyword evidence="3" id="KW-0812">Transmembrane</keyword>
<dbReference type="InterPro" id="IPR052169">
    <property type="entry name" value="CW_Biosynth-Accessory"/>
</dbReference>
<feature type="transmembrane region" description="Helical" evidence="3">
    <location>
        <begin position="21"/>
        <end position="43"/>
    </location>
</feature>
<keyword evidence="3" id="KW-0472">Membrane</keyword>
<keyword evidence="3" id="KW-1133">Transmembrane helix</keyword>
<protein>
    <recommendedName>
        <fullName evidence="4">Capsule synthesis protein CapA domain-containing protein</fullName>
    </recommendedName>
</protein>
<sequence>MYPPRSRRRDKRKASGHRRPKRAWVWINAILLLMIIAILTYVLNGDGNNSSITPPQAAQSSASPSPDPSEAPPTMTATATAIPEPTQASAEPTSTGELEPVETPDTVVNIPSPPAATDGGDISGLPQDTDSEGNTVKLSFGGDVIFSGKVGELLDKKGYEFPYVRLGGLFKEDDLSIVNLETPVSDGGTSAANKQFVFKAPPKALDGLKAAGIDAVNLANNHTLDQGEQGLRETLSNLEVRDIPYVGAGLDEESAYSAHYFKRKGITIALLGFTRVMPESSWQATKNKPGLASVYDSEKGLQAITEAKTKADIVVVVVHWGKERVSQADAVQQSLGRSFIDAGADLVIGGHPHVLQGIEPYRGKWIAYSTGNFIFTRSSVPSTWDTAVFQAECNVGGQCSMQLKPFTAELAQPVPMSPEEGQKLFRKIESISWGLIKIDRKGKVVHSSE</sequence>
<organism evidence="5 6">
    <name type="scientific">Paenibacillus wynnii</name>
    <dbReference type="NCBI Taxonomy" id="268407"/>
    <lineage>
        <taxon>Bacteria</taxon>
        <taxon>Bacillati</taxon>
        <taxon>Bacillota</taxon>
        <taxon>Bacilli</taxon>
        <taxon>Bacillales</taxon>
        <taxon>Paenibacillaceae</taxon>
        <taxon>Paenibacillus</taxon>
    </lineage>
</organism>
<dbReference type="CDD" id="cd07381">
    <property type="entry name" value="MPP_CapA"/>
    <property type="match status" value="1"/>
</dbReference>
<dbReference type="InterPro" id="IPR019079">
    <property type="entry name" value="Capsule_synth_CapA"/>
</dbReference>
<reference evidence="5 6" key="2">
    <citation type="submission" date="2014-10" db="EMBL/GenBank/DDBJ databases">
        <title>Comparative genomics of the Paenibacillus odorifer group.</title>
        <authorList>
            <person name="Tsai Y.-C."/>
            <person name="Martin N."/>
            <person name="Korlach J."/>
            <person name="Wiedmann M."/>
        </authorList>
    </citation>
    <scope>NUCLEOTIDE SEQUENCE [LARGE SCALE GENOMIC DNA]</scope>
    <source>
        <strain evidence="5 6">DSM 18334</strain>
    </source>
</reference>
<evidence type="ECO:0000256" key="3">
    <source>
        <dbReference type="SAM" id="Phobius"/>
    </source>
</evidence>